<comment type="caution">
    <text evidence="1">The sequence shown here is derived from an EMBL/GenBank/DDBJ whole genome shotgun (WGS) entry which is preliminary data.</text>
</comment>
<sequence>MACPSACEQCKGHLPLASVGRWPSALLLPSGERPKWPPATLLPNFEFLIFPLSAGPFGAPSPDLDLPVRRLWRLCCCFAMRAGHRRRGQRRRREWCRVGHARVVLPALPLKPVARTRVRASAGAAQSRRQRLLSLRLSLRARVCARKRPDAAVFMDPCESRQSDGLGWIKSESDRPTFAFDRRCPWPGAAGAFRIIGVLASRSLEDATWLILPVVICLSQRLSHACDRGLPWYWRGWAELGFDSGGSLKAATTSKEGSGGAKLPNRHGELDLGLGRRSASRCVQSTSSLLRRCAPGLNWRVVPRCCYFEEIRVLKASLRSGYISMG</sequence>
<gene>
    <name evidence="1" type="ORF">H6P81_021708</name>
</gene>
<evidence type="ECO:0000313" key="2">
    <source>
        <dbReference type="Proteomes" id="UP000825729"/>
    </source>
</evidence>
<organism evidence="1 2">
    <name type="scientific">Aristolochia fimbriata</name>
    <name type="common">White veined hardy Dutchman's pipe vine</name>
    <dbReference type="NCBI Taxonomy" id="158543"/>
    <lineage>
        <taxon>Eukaryota</taxon>
        <taxon>Viridiplantae</taxon>
        <taxon>Streptophyta</taxon>
        <taxon>Embryophyta</taxon>
        <taxon>Tracheophyta</taxon>
        <taxon>Spermatophyta</taxon>
        <taxon>Magnoliopsida</taxon>
        <taxon>Magnoliidae</taxon>
        <taxon>Piperales</taxon>
        <taxon>Aristolochiaceae</taxon>
        <taxon>Aristolochia</taxon>
    </lineage>
</organism>
<dbReference type="Proteomes" id="UP000825729">
    <property type="component" value="Unassembled WGS sequence"/>
</dbReference>
<evidence type="ECO:0000313" key="1">
    <source>
        <dbReference type="EMBL" id="KAG9438352.1"/>
    </source>
</evidence>
<dbReference type="AlphaFoldDB" id="A0AAV7DP77"/>
<keyword evidence="2" id="KW-1185">Reference proteome</keyword>
<reference evidence="1 2" key="1">
    <citation type="submission" date="2021-07" db="EMBL/GenBank/DDBJ databases">
        <title>The Aristolochia fimbriata genome: insights into angiosperm evolution, floral development and chemical biosynthesis.</title>
        <authorList>
            <person name="Jiao Y."/>
        </authorList>
    </citation>
    <scope>NUCLEOTIDE SEQUENCE [LARGE SCALE GENOMIC DNA]</scope>
    <source>
        <strain evidence="1">IBCAS-2021</strain>
        <tissue evidence="1">Leaf</tissue>
    </source>
</reference>
<protein>
    <submittedName>
        <fullName evidence="1">Uncharacterized protein</fullName>
    </submittedName>
</protein>
<proteinExistence type="predicted"/>
<name>A0AAV7DP77_ARIFI</name>
<accession>A0AAV7DP77</accession>
<dbReference type="EMBL" id="JAINDJ010000158">
    <property type="protein sequence ID" value="KAG9438352.1"/>
    <property type="molecule type" value="Genomic_DNA"/>
</dbReference>